<evidence type="ECO:0000313" key="2">
    <source>
        <dbReference type="Proteomes" id="UP000762676"/>
    </source>
</evidence>
<comment type="caution">
    <text evidence="1">The sequence shown here is derived from an EMBL/GenBank/DDBJ whole genome shotgun (WGS) entry which is preliminary data.</text>
</comment>
<accession>A0AAV4H336</accession>
<dbReference type="EMBL" id="BMAT01012428">
    <property type="protein sequence ID" value="GFR92134.1"/>
    <property type="molecule type" value="Genomic_DNA"/>
</dbReference>
<dbReference type="AlphaFoldDB" id="A0AAV4H336"/>
<evidence type="ECO:0000313" key="1">
    <source>
        <dbReference type="EMBL" id="GFR92134.1"/>
    </source>
</evidence>
<reference evidence="1 2" key="1">
    <citation type="journal article" date="2021" name="Elife">
        <title>Chloroplast acquisition without the gene transfer in kleptoplastic sea slugs, Plakobranchus ocellatus.</title>
        <authorList>
            <person name="Maeda T."/>
            <person name="Takahashi S."/>
            <person name="Yoshida T."/>
            <person name="Shimamura S."/>
            <person name="Takaki Y."/>
            <person name="Nagai Y."/>
            <person name="Toyoda A."/>
            <person name="Suzuki Y."/>
            <person name="Arimoto A."/>
            <person name="Ishii H."/>
            <person name="Satoh N."/>
            <person name="Nishiyama T."/>
            <person name="Hasebe M."/>
            <person name="Maruyama T."/>
            <person name="Minagawa J."/>
            <person name="Obokata J."/>
            <person name="Shigenobu S."/>
        </authorList>
    </citation>
    <scope>NUCLEOTIDE SEQUENCE [LARGE SCALE GENOMIC DNA]</scope>
</reference>
<gene>
    <name evidence="1" type="ORF">ElyMa_006193100</name>
</gene>
<protein>
    <submittedName>
        <fullName evidence="1">Uncharacterized protein</fullName>
    </submittedName>
</protein>
<keyword evidence="2" id="KW-1185">Reference proteome</keyword>
<proteinExistence type="predicted"/>
<sequence length="90" mass="10333">MTDDGIQYSLDVPLNDIPGIFEQSMPLQPVHRSPQNLATWPGQSIKKESPSITCCYSSRASTSWSIWSNTVENFAMFHRLQYQQEMLRIP</sequence>
<name>A0AAV4H336_9GAST</name>
<organism evidence="1 2">
    <name type="scientific">Elysia marginata</name>
    <dbReference type="NCBI Taxonomy" id="1093978"/>
    <lineage>
        <taxon>Eukaryota</taxon>
        <taxon>Metazoa</taxon>
        <taxon>Spiralia</taxon>
        <taxon>Lophotrochozoa</taxon>
        <taxon>Mollusca</taxon>
        <taxon>Gastropoda</taxon>
        <taxon>Heterobranchia</taxon>
        <taxon>Euthyneura</taxon>
        <taxon>Panpulmonata</taxon>
        <taxon>Sacoglossa</taxon>
        <taxon>Placobranchoidea</taxon>
        <taxon>Plakobranchidae</taxon>
        <taxon>Elysia</taxon>
    </lineage>
</organism>
<dbReference type="Proteomes" id="UP000762676">
    <property type="component" value="Unassembled WGS sequence"/>
</dbReference>